<dbReference type="EC" id="5.2.1.8" evidence="4"/>
<keyword evidence="7" id="KW-0143">Chaperone</keyword>
<evidence type="ECO:0000256" key="7">
    <source>
        <dbReference type="ARBA" id="ARBA00023186"/>
    </source>
</evidence>
<dbReference type="GO" id="GO:0044183">
    <property type="term" value="F:protein folding chaperone"/>
    <property type="evidence" value="ECO:0007669"/>
    <property type="project" value="TreeGrafter"/>
</dbReference>
<keyword evidence="8" id="KW-0413">Isomerase</keyword>
<dbReference type="EMBL" id="MEVA01000006">
    <property type="protein sequence ID" value="OGC47645.1"/>
    <property type="molecule type" value="Genomic_DNA"/>
</dbReference>
<evidence type="ECO:0000313" key="12">
    <source>
        <dbReference type="EMBL" id="OGC47645.1"/>
    </source>
</evidence>
<organism evidence="12 13">
    <name type="scientific">candidate division WWE3 bacterium RIFCSPHIGHO2_01_FULL_42_13</name>
    <dbReference type="NCBI Taxonomy" id="1802617"/>
    <lineage>
        <taxon>Bacteria</taxon>
        <taxon>Katanobacteria</taxon>
    </lineage>
</organism>
<evidence type="ECO:0000256" key="6">
    <source>
        <dbReference type="ARBA" id="ARBA00023110"/>
    </source>
</evidence>
<dbReference type="Pfam" id="PF05698">
    <property type="entry name" value="Trigger_C"/>
    <property type="match status" value="1"/>
</dbReference>
<evidence type="ECO:0000256" key="4">
    <source>
        <dbReference type="ARBA" id="ARBA00013194"/>
    </source>
</evidence>
<dbReference type="InterPro" id="IPR036611">
    <property type="entry name" value="Trigger_fac_ribosome-bd_sf"/>
</dbReference>
<dbReference type="Gene3D" id="3.30.70.1050">
    <property type="entry name" value="Trigger factor ribosome-binding domain"/>
    <property type="match status" value="1"/>
</dbReference>
<feature type="domain" description="Trigger factor C-terminal" evidence="11">
    <location>
        <begin position="125"/>
        <end position="277"/>
    </location>
</feature>
<evidence type="ECO:0000256" key="5">
    <source>
        <dbReference type="ARBA" id="ARBA00016902"/>
    </source>
</evidence>
<dbReference type="InterPro" id="IPR027304">
    <property type="entry name" value="Trigger_fact/SurA_dom_sf"/>
</dbReference>
<dbReference type="GO" id="GO:0003755">
    <property type="term" value="F:peptidyl-prolyl cis-trans isomerase activity"/>
    <property type="evidence" value="ECO:0007669"/>
    <property type="project" value="UniProtKB-KW"/>
</dbReference>
<dbReference type="Proteomes" id="UP000176608">
    <property type="component" value="Unassembled WGS sequence"/>
</dbReference>
<dbReference type="GO" id="GO:0043335">
    <property type="term" value="P:protein unfolding"/>
    <property type="evidence" value="ECO:0007669"/>
    <property type="project" value="TreeGrafter"/>
</dbReference>
<evidence type="ECO:0000313" key="13">
    <source>
        <dbReference type="Proteomes" id="UP000176608"/>
    </source>
</evidence>
<comment type="similarity">
    <text evidence="3">Belongs to the FKBP-type PPIase family. Tig subfamily.</text>
</comment>
<feature type="domain" description="Trigger factor ribosome-binding bacterial" evidence="10">
    <location>
        <begin position="1"/>
        <end position="123"/>
    </location>
</feature>
<name>A0A1F4URR0_UNCKA</name>
<sequence>MQVKVEKQPKSTLSINIIVPNDKVKETYVQVLKEAVSAAEVPGFRKGQAPQNLIEDKLNTSELYGEVVNKLLQTYYPQALKEHKISPISNPKVEIKEFEIEKDFEFTATVATKPEFKINEYKADLKKLYETKGVEHKGHDHETHLSANEIIDLLVKKTDLEVPQLLIDEEIERMLARLVDQTQVLGMSLEDYLKAQNKTAEQIRDDYKKSAETSIKAEFILQQLINDEKIEVPDSEVDEAIAAVGDAKTQEQMRTPLQKWYIKSVLAKNKLLNKLIEEAEGSKEKKNAK</sequence>
<dbReference type="GO" id="GO:0005737">
    <property type="term" value="C:cytoplasm"/>
    <property type="evidence" value="ECO:0007669"/>
    <property type="project" value="UniProtKB-SubCell"/>
</dbReference>
<dbReference type="Pfam" id="PF05697">
    <property type="entry name" value="Trigger_N"/>
    <property type="match status" value="1"/>
</dbReference>
<evidence type="ECO:0000256" key="3">
    <source>
        <dbReference type="ARBA" id="ARBA00005464"/>
    </source>
</evidence>
<evidence type="ECO:0000256" key="1">
    <source>
        <dbReference type="ARBA" id="ARBA00000971"/>
    </source>
</evidence>
<keyword evidence="6" id="KW-0697">Rotamase</keyword>
<dbReference type="InterPro" id="IPR008881">
    <property type="entry name" value="Trigger_fac_ribosome-bd_bac"/>
</dbReference>
<protein>
    <recommendedName>
        <fullName evidence="5">Trigger factor</fullName>
        <ecNumber evidence="4">5.2.1.8</ecNumber>
    </recommendedName>
    <alternativeName>
        <fullName evidence="9">PPIase</fullName>
    </alternativeName>
</protein>
<evidence type="ECO:0000259" key="11">
    <source>
        <dbReference type="Pfam" id="PF05698"/>
    </source>
</evidence>
<dbReference type="SUPFAM" id="SSF109998">
    <property type="entry name" value="Triger factor/SurA peptide-binding domain-like"/>
    <property type="match status" value="1"/>
</dbReference>
<dbReference type="PANTHER" id="PTHR30560:SF3">
    <property type="entry name" value="TRIGGER FACTOR-LIKE PROTEIN TIG, CHLOROPLASTIC"/>
    <property type="match status" value="1"/>
</dbReference>
<dbReference type="AlphaFoldDB" id="A0A1F4URR0"/>
<dbReference type="InterPro" id="IPR005215">
    <property type="entry name" value="Trig_fac"/>
</dbReference>
<reference evidence="12 13" key="1">
    <citation type="journal article" date="2016" name="Nat. Commun.">
        <title>Thousands of microbial genomes shed light on interconnected biogeochemical processes in an aquifer system.</title>
        <authorList>
            <person name="Anantharaman K."/>
            <person name="Brown C.T."/>
            <person name="Hug L.A."/>
            <person name="Sharon I."/>
            <person name="Castelle C.J."/>
            <person name="Probst A.J."/>
            <person name="Thomas B.C."/>
            <person name="Singh A."/>
            <person name="Wilkins M.J."/>
            <person name="Karaoz U."/>
            <person name="Brodie E.L."/>
            <person name="Williams K.H."/>
            <person name="Hubbard S.S."/>
            <person name="Banfield J.F."/>
        </authorList>
    </citation>
    <scope>NUCLEOTIDE SEQUENCE [LARGE SCALE GENOMIC DNA]</scope>
</reference>
<accession>A0A1F4URR0</accession>
<evidence type="ECO:0000256" key="8">
    <source>
        <dbReference type="ARBA" id="ARBA00023235"/>
    </source>
</evidence>
<dbReference type="STRING" id="1802617.A2886_02580"/>
<dbReference type="SUPFAM" id="SSF102735">
    <property type="entry name" value="Trigger factor ribosome-binding domain"/>
    <property type="match status" value="1"/>
</dbReference>
<comment type="catalytic activity">
    <reaction evidence="1">
        <text>[protein]-peptidylproline (omega=180) = [protein]-peptidylproline (omega=0)</text>
        <dbReference type="Rhea" id="RHEA:16237"/>
        <dbReference type="Rhea" id="RHEA-COMP:10747"/>
        <dbReference type="Rhea" id="RHEA-COMP:10748"/>
        <dbReference type="ChEBI" id="CHEBI:83833"/>
        <dbReference type="ChEBI" id="CHEBI:83834"/>
        <dbReference type="EC" id="5.2.1.8"/>
    </reaction>
</comment>
<comment type="subcellular location">
    <subcellularLocation>
        <location evidence="2">Cytoplasm</location>
    </subcellularLocation>
</comment>
<evidence type="ECO:0000259" key="10">
    <source>
        <dbReference type="Pfam" id="PF05697"/>
    </source>
</evidence>
<proteinExistence type="inferred from homology"/>
<gene>
    <name evidence="12" type="ORF">A2886_02580</name>
</gene>
<evidence type="ECO:0000256" key="9">
    <source>
        <dbReference type="ARBA" id="ARBA00029986"/>
    </source>
</evidence>
<dbReference type="GO" id="GO:0015031">
    <property type="term" value="P:protein transport"/>
    <property type="evidence" value="ECO:0007669"/>
    <property type="project" value="InterPro"/>
</dbReference>
<dbReference type="InterPro" id="IPR037041">
    <property type="entry name" value="Trigger_fac_C_sf"/>
</dbReference>
<dbReference type="PANTHER" id="PTHR30560">
    <property type="entry name" value="TRIGGER FACTOR CHAPERONE AND PEPTIDYL-PROLYL CIS/TRANS ISOMERASE"/>
    <property type="match status" value="1"/>
</dbReference>
<dbReference type="GO" id="GO:0051083">
    <property type="term" value="P:'de novo' cotranslational protein folding"/>
    <property type="evidence" value="ECO:0007669"/>
    <property type="project" value="TreeGrafter"/>
</dbReference>
<evidence type="ECO:0000256" key="2">
    <source>
        <dbReference type="ARBA" id="ARBA00004496"/>
    </source>
</evidence>
<comment type="caution">
    <text evidence="12">The sequence shown here is derived from an EMBL/GenBank/DDBJ whole genome shotgun (WGS) entry which is preliminary data.</text>
</comment>
<dbReference type="InterPro" id="IPR008880">
    <property type="entry name" value="Trigger_fac_C"/>
</dbReference>
<dbReference type="Gene3D" id="1.10.3120.10">
    <property type="entry name" value="Trigger factor, C-terminal domain"/>
    <property type="match status" value="1"/>
</dbReference>
<dbReference type="GO" id="GO:0043022">
    <property type="term" value="F:ribosome binding"/>
    <property type="evidence" value="ECO:0007669"/>
    <property type="project" value="TreeGrafter"/>
</dbReference>